<keyword evidence="1" id="KW-0677">Repeat</keyword>
<evidence type="ECO:0000256" key="3">
    <source>
        <dbReference type="SAM" id="MobiDB-lite"/>
    </source>
</evidence>
<dbReference type="InterPro" id="IPR009091">
    <property type="entry name" value="RCC1/BLIP-II"/>
</dbReference>
<proteinExistence type="predicted"/>
<sequence length="439" mass="47705">MMTEEVVMSEVTGPFRHVLFISAGASHSVALLSGNVVCSWGRGEDGQLGHGDAEDRLLPTLLSALDGQDIVSVTCGADHTTAYSESRTEVYSWGWGDFGRLGHGNSSDLFTPQPIKALQGLRIKQIACGDSHCLAVTIDGKVQSWGRNQNGQLGLDTIEDSLVPQVIQAFQGVPIRMVAAGAEHSAAVTENGELYGWGWGRYGNLGLGDRNDRFIPEKVSTVDGEKMIMVACGWRHTISGSYSGGLYTYGWSKYGQLGHGDFQDHLVPHKLESLRGSFISQISGGWRHTMALTSDGKLYGWGWNKFGQVGVGDNVDHCSPVQVQFPYEQKVFQISCGWRHTLAVTERQNVYSWGRGTNGQLGNGESTDWNLPKMIEALSADGSRGQHIESSMVDPLSGKTWVSPSERYAVVPDETVQGLTGGDQIDASVPENDVKRTRI</sequence>
<dbReference type="AlphaFoldDB" id="A0AAD7P7Y0"/>
<dbReference type="InterPro" id="IPR058923">
    <property type="entry name" value="RCC1-like_dom"/>
</dbReference>
<dbReference type="PROSITE" id="PS00626">
    <property type="entry name" value="RCC1_2"/>
    <property type="match status" value="4"/>
</dbReference>
<keyword evidence="6" id="KW-1185">Reference proteome</keyword>
<organism evidence="5 6">
    <name type="scientific">Quillaja saponaria</name>
    <name type="common">Soap bark tree</name>
    <dbReference type="NCBI Taxonomy" id="32244"/>
    <lineage>
        <taxon>Eukaryota</taxon>
        <taxon>Viridiplantae</taxon>
        <taxon>Streptophyta</taxon>
        <taxon>Embryophyta</taxon>
        <taxon>Tracheophyta</taxon>
        <taxon>Spermatophyta</taxon>
        <taxon>Magnoliopsida</taxon>
        <taxon>eudicotyledons</taxon>
        <taxon>Gunneridae</taxon>
        <taxon>Pentapetalae</taxon>
        <taxon>rosids</taxon>
        <taxon>fabids</taxon>
        <taxon>Fabales</taxon>
        <taxon>Quillajaceae</taxon>
        <taxon>Quillaja</taxon>
    </lineage>
</organism>
<dbReference type="SUPFAM" id="SSF50985">
    <property type="entry name" value="RCC1/BLIP-II"/>
    <property type="match status" value="1"/>
</dbReference>
<feature type="domain" description="RCC1-like" evidence="4">
    <location>
        <begin position="119"/>
        <end position="378"/>
    </location>
</feature>
<dbReference type="Pfam" id="PF00415">
    <property type="entry name" value="RCC1"/>
    <property type="match status" value="1"/>
</dbReference>
<dbReference type="Pfam" id="PF25390">
    <property type="entry name" value="WD40_RLD"/>
    <property type="match status" value="1"/>
</dbReference>
<keyword evidence="5" id="KW-0675">Receptor</keyword>
<evidence type="ECO:0000259" key="4">
    <source>
        <dbReference type="Pfam" id="PF25390"/>
    </source>
</evidence>
<reference evidence="5" key="1">
    <citation type="journal article" date="2023" name="Science">
        <title>Elucidation of the pathway for biosynthesis of saponin adjuvants from the soapbark tree.</title>
        <authorList>
            <person name="Reed J."/>
            <person name="Orme A."/>
            <person name="El-Demerdash A."/>
            <person name="Owen C."/>
            <person name="Martin L.B.B."/>
            <person name="Misra R.C."/>
            <person name="Kikuchi S."/>
            <person name="Rejzek M."/>
            <person name="Martin A.C."/>
            <person name="Harkess A."/>
            <person name="Leebens-Mack J."/>
            <person name="Louveau T."/>
            <person name="Stephenson M.J."/>
            <person name="Osbourn A."/>
        </authorList>
    </citation>
    <scope>NUCLEOTIDE SEQUENCE</scope>
    <source>
        <strain evidence="5">S10</strain>
    </source>
</reference>
<name>A0AAD7P7Y0_QUISA</name>
<feature type="repeat" description="RCC1" evidence="2">
    <location>
        <begin position="244"/>
        <end position="295"/>
    </location>
</feature>
<feature type="region of interest" description="Disordered" evidence="3">
    <location>
        <begin position="419"/>
        <end position="439"/>
    </location>
</feature>
<dbReference type="PANTHER" id="PTHR22870:SF360">
    <property type="entry name" value="ULTRAVIOLET-B RECEPTOR UVR8"/>
    <property type="match status" value="1"/>
</dbReference>
<evidence type="ECO:0000256" key="1">
    <source>
        <dbReference type="ARBA" id="ARBA00022737"/>
    </source>
</evidence>
<evidence type="ECO:0000256" key="2">
    <source>
        <dbReference type="PROSITE-ProRule" id="PRU00235"/>
    </source>
</evidence>
<dbReference type="KEGG" id="qsa:O6P43_030239"/>
<feature type="repeat" description="RCC1" evidence="2">
    <location>
        <begin position="140"/>
        <end position="191"/>
    </location>
</feature>
<feature type="repeat" description="RCC1" evidence="2">
    <location>
        <begin position="296"/>
        <end position="347"/>
    </location>
</feature>
<dbReference type="InterPro" id="IPR000408">
    <property type="entry name" value="Reg_chr_condens"/>
</dbReference>
<dbReference type="PRINTS" id="PR00633">
    <property type="entry name" value="RCCNDNSATION"/>
</dbReference>
<dbReference type="EMBL" id="JARAOO010000013">
    <property type="protein sequence ID" value="KAJ7945120.1"/>
    <property type="molecule type" value="Genomic_DNA"/>
</dbReference>
<feature type="repeat" description="RCC1" evidence="2">
    <location>
        <begin position="88"/>
        <end position="139"/>
    </location>
</feature>
<dbReference type="PROSITE" id="PS50012">
    <property type="entry name" value="RCC1_3"/>
    <property type="match status" value="7"/>
</dbReference>
<gene>
    <name evidence="5" type="ORF">O6P43_030239</name>
</gene>
<dbReference type="Proteomes" id="UP001163823">
    <property type="component" value="Chromosome 13"/>
</dbReference>
<evidence type="ECO:0000313" key="5">
    <source>
        <dbReference type="EMBL" id="KAJ7945120.1"/>
    </source>
</evidence>
<evidence type="ECO:0000313" key="6">
    <source>
        <dbReference type="Proteomes" id="UP001163823"/>
    </source>
</evidence>
<dbReference type="Gene3D" id="2.130.10.30">
    <property type="entry name" value="Regulator of chromosome condensation 1/beta-lactamase-inhibitor protein II"/>
    <property type="match status" value="1"/>
</dbReference>
<feature type="repeat" description="RCC1" evidence="2">
    <location>
        <begin position="192"/>
        <end position="243"/>
    </location>
</feature>
<protein>
    <submittedName>
        <fullName evidence="5">Ultraviolet-B receptor UVR8</fullName>
    </submittedName>
</protein>
<dbReference type="InterPro" id="IPR051210">
    <property type="entry name" value="Ub_ligase/GEF_domain"/>
</dbReference>
<feature type="repeat" description="RCC1" evidence="2">
    <location>
        <begin position="35"/>
        <end position="86"/>
    </location>
</feature>
<accession>A0AAD7P7Y0</accession>
<dbReference type="PANTHER" id="PTHR22870">
    <property type="entry name" value="REGULATOR OF CHROMOSOME CONDENSATION"/>
    <property type="match status" value="1"/>
</dbReference>
<comment type="caution">
    <text evidence="5">The sequence shown here is derived from an EMBL/GenBank/DDBJ whole genome shotgun (WGS) entry which is preliminary data.</text>
</comment>
<feature type="repeat" description="RCC1" evidence="2">
    <location>
        <begin position="348"/>
        <end position="394"/>
    </location>
</feature>